<dbReference type="InterPro" id="IPR050647">
    <property type="entry name" value="Plant_LRR-RLKs"/>
</dbReference>
<dbReference type="InterPro" id="IPR001245">
    <property type="entry name" value="Ser-Thr/Tyr_kinase_cat_dom"/>
</dbReference>
<accession>A0AAN7LXG5</accession>
<dbReference type="FunFam" id="3.80.10.10:FF:000062">
    <property type="entry name" value="protein STRUBBELIG-RECEPTOR FAMILY 3"/>
    <property type="match status" value="1"/>
</dbReference>
<keyword evidence="4" id="KW-0732">Signal</keyword>
<evidence type="ECO:0000256" key="11">
    <source>
        <dbReference type="SAM" id="Phobius"/>
    </source>
</evidence>
<dbReference type="InterPro" id="IPR001611">
    <property type="entry name" value="Leu-rich_rpt"/>
</dbReference>
<dbReference type="InterPro" id="IPR013210">
    <property type="entry name" value="LRR_N_plant-typ"/>
</dbReference>
<feature type="region of interest" description="Disordered" evidence="10">
    <location>
        <begin position="280"/>
        <end position="301"/>
    </location>
</feature>
<keyword evidence="7 11" id="KW-0472">Membrane</keyword>
<dbReference type="GO" id="GO:0033612">
    <property type="term" value="F:receptor serine/threonine kinase binding"/>
    <property type="evidence" value="ECO:0007669"/>
    <property type="project" value="TreeGrafter"/>
</dbReference>
<dbReference type="FunFam" id="1.10.510.10:FF:000095">
    <property type="entry name" value="protein STRUBBELIG-RECEPTOR FAMILY 8"/>
    <property type="match status" value="1"/>
</dbReference>
<keyword evidence="3 11" id="KW-0812">Transmembrane</keyword>
<keyword evidence="2" id="KW-0433">Leucine-rich repeat</keyword>
<dbReference type="Gene3D" id="1.10.510.10">
    <property type="entry name" value="Transferase(Phosphotransferase) domain 1"/>
    <property type="match status" value="1"/>
</dbReference>
<evidence type="ECO:0000313" key="14">
    <source>
        <dbReference type="Proteomes" id="UP001346149"/>
    </source>
</evidence>
<reference evidence="13 14" key="1">
    <citation type="journal article" date="2023" name="Hortic Res">
        <title>Pangenome of water caltrop reveals structural variations and asymmetric subgenome divergence after allopolyploidization.</title>
        <authorList>
            <person name="Zhang X."/>
            <person name="Chen Y."/>
            <person name="Wang L."/>
            <person name="Yuan Y."/>
            <person name="Fang M."/>
            <person name="Shi L."/>
            <person name="Lu R."/>
            <person name="Comes H.P."/>
            <person name="Ma Y."/>
            <person name="Chen Y."/>
            <person name="Huang G."/>
            <person name="Zhou Y."/>
            <person name="Zheng Z."/>
            <person name="Qiu Y."/>
        </authorList>
    </citation>
    <scope>NUCLEOTIDE SEQUENCE [LARGE SCALE GENOMIC DNA]</scope>
    <source>
        <strain evidence="13">F231</strain>
    </source>
</reference>
<dbReference type="SUPFAM" id="SSF56112">
    <property type="entry name" value="Protein kinase-like (PK-like)"/>
    <property type="match status" value="1"/>
</dbReference>
<evidence type="ECO:0000256" key="8">
    <source>
        <dbReference type="ARBA" id="ARBA00023170"/>
    </source>
</evidence>
<dbReference type="Proteomes" id="UP001346149">
    <property type="component" value="Unassembled WGS sequence"/>
</dbReference>
<evidence type="ECO:0000313" key="13">
    <source>
        <dbReference type="EMBL" id="KAK4787882.1"/>
    </source>
</evidence>
<organism evidence="13 14">
    <name type="scientific">Trapa natans</name>
    <name type="common">Water chestnut</name>
    <dbReference type="NCBI Taxonomy" id="22666"/>
    <lineage>
        <taxon>Eukaryota</taxon>
        <taxon>Viridiplantae</taxon>
        <taxon>Streptophyta</taxon>
        <taxon>Embryophyta</taxon>
        <taxon>Tracheophyta</taxon>
        <taxon>Spermatophyta</taxon>
        <taxon>Magnoliopsida</taxon>
        <taxon>eudicotyledons</taxon>
        <taxon>Gunneridae</taxon>
        <taxon>Pentapetalae</taxon>
        <taxon>rosids</taxon>
        <taxon>malvids</taxon>
        <taxon>Myrtales</taxon>
        <taxon>Lythraceae</taxon>
        <taxon>Trapa</taxon>
    </lineage>
</organism>
<dbReference type="GO" id="GO:0016020">
    <property type="term" value="C:membrane"/>
    <property type="evidence" value="ECO:0007669"/>
    <property type="project" value="UniProtKB-SubCell"/>
</dbReference>
<keyword evidence="8" id="KW-0675">Receptor</keyword>
<keyword evidence="14" id="KW-1185">Reference proteome</keyword>
<dbReference type="InterPro" id="IPR032675">
    <property type="entry name" value="LRR_dom_sf"/>
</dbReference>
<dbReference type="InterPro" id="IPR011009">
    <property type="entry name" value="Kinase-like_dom_sf"/>
</dbReference>
<dbReference type="InterPro" id="IPR000719">
    <property type="entry name" value="Prot_kinase_dom"/>
</dbReference>
<evidence type="ECO:0000256" key="7">
    <source>
        <dbReference type="ARBA" id="ARBA00023136"/>
    </source>
</evidence>
<dbReference type="SUPFAM" id="SSF52058">
    <property type="entry name" value="L domain-like"/>
    <property type="match status" value="1"/>
</dbReference>
<evidence type="ECO:0000259" key="12">
    <source>
        <dbReference type="PROSITE" id="PS50011"/>
    </source>
</evidence>
<dbReference type="EMBL" id="JAXQNO010000012">
    <property type="protein sequence ID" value="KAK4787882.1"/>
    <property type="molecule type" value="Genomic_DNA"/>
</dbReference>
<dbReference type="PANTHER" id="PTHR48056:SF44">
    <property type="entry name" value="RECEPTOR PROTEIN KINASE CLAVATA1"/>
    <property type="match status" value="1"/>
</dbReference>
<evidence type="ECO:0000256" key="10">
    <source>
        <dbReference type="SAM" id="MobiDB-lite"/>
    </source>
</evidence>
<comment type="subcellular location">
    <subcellularLocation>
        <location evidence="1">Membrane</location>
    </subcellularLocation>
</comment>
<dbReference type="FunFam" id="3.30.200.20:FF:000125">
    <property type="entry name" value="Protein STRUBBELIG-RECEPTOR FAMILY 8"/>
    <property type="match status" value="1"/>
</dbReference>
<evidence type="ECO:0000256" key="4">
    <source>
        <dbReference type="ARBA" id="ARBA00022729"/>
    </source>
</evidence>
<dbReference type="Gene3D" id="3.30.200.20">
    <property type="entry name" value="Phosphorylase Kinase, domain 1"/>
    <property type="match status" value="1"/>
</dbReference>
<dbReference type="Gene3D" id="3.80.10.10">
    <property type="entry name" value="Ribonuclease Inhibitor"/>
    <property type="match status" value="1"/>
</dbReference>
<keyword evidence="5" id="KW-0677">Repeat</keyword>
<protein>
    <recommendedName>
        <fullName evidence="12">Protein kinase domain-containing protein</fullName>
    </recommendedName>
</protein>
<evidence type="ECO:0000256" key="1">
    <source>
        <dbReference type="ARBA" id="ARBA00004370"/>
    </source>
</evidence>
<dbReference type="AlphaFoldDB" id="A0AAN7LXG5"/>
<evidence type="ECO:0000256" key="9">
    <source>
        <dbReference type="ARBA" id="ARBA00023180"/>
    </source>
</evidence>
<dbReference type="Pfam" id="PF08263">
    <property type="entry name" value="LRRNT_2"/>
    <property type="match status" value="1"/>
</dbReference>
<evidence type="ECO:0000256" key="2">
    <source>
        <dbReference type="ARBA" id="ARBA00022614"/>
    </source>
</evidence>
<gene>
    <name evidence="13" type="ORF">SAY86_011715</name>
</gene>
<proteinExistence type="predicted"/>
<evidence type="ECO:0000256" key="6">
    <source>
        <dbReference type="ARBA" id="ARBA00022989"/>
    </source>
</evidence>
<evidence type="ECO:0000256" key="3">
    <source>
        <dbReference type="ARBA" id="ARBA00022692"/>
    </source>
</evidence>
<dbReference type="Pfam" id="PF07714">
    <property type="entry name" value="PK_Tyr_Ser-Thr"/>
    <property type="match status" value="1"/>
</dbReference>
<feature type="transmembrane region" description="Helical" evidence="11">
    <location>
        <begin position="312"/>
        <end position="333"/>
    </location>
</feature>
<name>A0AAN7LXG5_TRANT</name>
<dbReference type="PANTHER" id="PTHR48056">
    <property type="entry name" value="LRR RECEPTOR-LIKE SERINE/THREONINE-PROTEIN KINASE-RELATED"/>
    <property type="match status" value="1"/>
</dbReference>
<sequence>MGQRRSAAAVEDVNMKIGLQLLLLFAFIWTTRISHGLTDHTDVDAINSLYVAMGSPVLPGWVASGGDPCGEVWQGITCDNSQITSIVLIGANLRGELGDKLSMFASIKVIDLSNNYIGGSIPSNLPVSLQHLFLSANMFTGSIPSSLSTLIQLTDMSLNNNLLSGELPDAFDTLVGLINLDLSNNTLTGHLPPSMEKLSSLISLYLHDNQLSGTLDVLQDLPLRNLNIENNLFNGPIPEKMISITNFRKDGNPFNSSSASLPSPTFPSIPSPPFFVPVAPSTKTSNSKQADGPNASVASNSEGKKKVSIKRIVWISIAVLSLIILALACIFCVPTCMRKRHKDGRISQRQDIEVYNVKRVEAIDNGSFFGPPCQIAKAPRDTSVKVAKDHQPEARFKEVVRRPSVLVGNIRKVSTVPWMEDSEVDMSGIDVYMMPPPPPPPPASPPVQQLSPLSLGMVNPVSTRERKSLKPSLGPWVPLVSAKFFTVASLQQFTNSFSQGNLLGSGLLGSVYKAELPDGKLLAVKKLDKKASSQQKDVEFLELVNKLDSIRHANVVELMGYCTEHGQRLLIYEYCSNGTLQDVLHSDDELRRKFSWNTRIRMALGAARALEYLHEVCQPPIIHRNFKSANVLLDDDFGVRVSDCGLAALISSGYVSELSGHLLSAYGFGAPEFDSDTYTIKSDVFSFGVIMLELLTGRKSYDSSARRRGEQFLVRWAVPQLHDIDALSEMVDPSIRGEYTAKSLSQFADIISRCVQSEPEFRPPMSEVVQDLLYMIRKERLFLEENFHERPFDSQDIALNEGPIIFASKC</sequence>
<dbReference type="GO" id="GO:0004672">
    <property type="term" value="F:protein kinase activity"/>
    <property type="evidence" value="ECO:0007669"/>
    <property type="project" value="InterPro"/>
</dbReference>
<keyword evidence="9" id="KW-0325">Glycoprotein</keyword>
<comment type="caution">
    <text evidence="13">The sequence shown here is derived from an EMBL/GenBank/DDBJ whole genome shotgun (WGS) entry which is preliminary data.</text>
</comment>
<evidence type="ECO:0000256" key="5">
    <source>
        <dbReference type="ARBA" id="ARBA00022737"/>
    </source>
</evidence>
<dbReference type="Pfam" id="PF00560">
    <property type="entry name" value="LRR_1"/>
    <property type="match status" value="3"/>
</dbReference>
<dbReference type="PROSITE" id="PS50011">
    <property type="entry name" value="PROTEIN_KINASE_DOM"/>
    <property type="match status" value="1"/>
</dbReference>
<keyword evidence="6 11" id="KW-1133">Transmembrane helix</keyword>
<feature type="domain" description="Protein kinase" evidence="12">
    <location>
        <begin position="497"/>
        <end position="775"/>
    </location>
</feature>
<dbReference type="GO" id="GO:0005524">
    <property type="term" value="F:ATP binding"/>
    <property type="evidence" value="ECO:0007669"/>
    <property type="project" value="InterPro"/>
</dbReference>